<dbReference type="EMBL" id="CABR01000031">
    <property type="protein sequence ID" value="CBI09402.1"/>
    <property type="molecule type" value="Genomic_DNA"/>
</dbReference>
<gene>
    <name evidence="1" type="ORF">CARN7_0130</name>
</gene>
<name>E6QQ81_9ZZZZ</name>
<dbReference type="AlphaFoldDB" id="E6QQ81"/>
<comment type="caution">
    <text evidence="1">The sequence shown here is derived from an EMBL/GenBank/DDBJ whole genome shotgun (WGS) entry which is preliminary data.</text>
</comment>
<accession>E6QQ81</accession>
<organism evidence="1">
    <name type="scientific">mine drainage metagenome</name>
    <dbReference type="NCBI Taxonomy" id="410659"/>
    <lineage>
        <taxon>unclassified sequences</taxon>
        <taxon>metagenomes</taxon>
        <taxon>ecological metagenomes</taxon>
    </lineage>
</organism>
<proteinExistence type="predicted"/>
<evidence type="ECO:0000313" key="1">
    <source>
        <dbReference type="EMBL" id="CBI09402.1"/>
    </source>
</evidence>
<reference evidence="1" key="1">
    <citation type="submission" date="2009-10" db="EMBL/GenBank/DDBJ databases">
        <title>Diversity of trophic interactions inside an arsenic-rich microbial ecosystem.</title>
        <authorList>
            <person name="Bertin P.N."/>
            <person name="Heinrich-Salmeron A."/>
            <person name="Pelletier E."/>
            <person name="Goulhen-Chollet F."/>
            <person name="Arsene-Ploetze F."/>
            <person name="Gallien S."/>
            <person name="Calteau A."/>
            <person name="Vallenet D."/>
            <person name="Casiot C."/>
            <person name="Chane-Woon-Ming B."/>
            <person name="Giloteaux L."/>
            <person name="Barakat M."/>
            <person name="Bonnefoy V."/>
            <person name="Bruneel O."/>
            <person name="Chandler M."/>
            <person name="Cleiss J."/>
            <person name="Duran R."/>
            <person name="Elbaz-Poulichet F."/>
            <person name="Fonknechten N."/>
            <person name="Lauga B."/>
            <person name="Mornico D."/>
            <person name="Ortet P."/>
            <person name="Schaeffer C."/>
            <person name="Siguier P."/>
            <person name="Alexander Thil Smith A."/>
            <person name="Van Dorsselaer A."/>
            <person name="Weissenbach J."/>
            <person name="Medigue C."/>
            <person name="Le Paslier D."/>
        </authorList>
    </citation>
    <scope>NUCLEOTIDE SEQUENCE</scope>
</reference>
<protein>
    <submittedName>
        <fullName evidence="1">Uncharacterized protein</fullName>
    </submittedName>
</protein>
<sequence length="69" mass="7753">MKHDTQAGYFNGVNRVRSLTWCCILQQRHARPIDESGILVRLRPSSMEGVWVPFGRHAAEGATFLVPTS</sequence>